<dbReference type="EMBL" id="CAADFW010000014">
    <property type="protein sequence ID" value="VFK57080.1"/>
    <property type="molecule type" value="Genomic_DNA"/>
</dbReference>
<reference evidence="1" key="1">
    <citation type="submission" date="2019-02" db="EMBL/GenBank/DDBJ databases">
        <authorList>
            <person name="Gruber-Vodicka R. H."/>
            <person name="Seah K. B. B."/>
        </authorList>
    </citation>
    <scope>NUCLEOTIDE SEQUENCE</scope>
    <source>
        <strain evidence="1">BECK_BZ126</strain>
    </source>
</reference>
<name>A0A450ZTG0_9GAMM</name>
<gene>
    <name evidence="1" type="ORF">BECKTC1821F_GA0114240_101441</name>
</gene>
<accession>A0A450ZTG0</accession>
<protein>
    <submittedName>
        <fullName evidence="1">Uncharacterized protein</fullName>
    </submittedName>
</protein>
<proteinExistence type="predicted"/>
<dbReference type="AlphaFoldDB" id="A0A450ZTG0"/>
<organism evidence="1">
    <name type="scientific">Candidatus Kentrum sp. TC</name>
    <dbReference type="NCBI Taxonomy" id="2126339"/>
    <lineage>
        <taxon>Bacteria</taxon>
        <taxon>Pseudomonadati</taxon>
        <taxon>Pseudomonadota</taxon>
        <taxon>Gammaproteobacteria</taxon>
        <taxon>Candidatus Kentrum</taxon>
    </lineage>
</organism>
<sequence length="128" mass="14619">MIIKDETFSLLVLPPPDISLDSCDILTYLFLLDLYFSVCLMDFLEINRRRLHTNSIRKGAVSQQSRPVFSHDFKRFFVLGADLLRRIQPNLIHRAPVPDFTDQRCGFLVSLSHKVGSSGKVILSTIPE</sequence>
<evidence type="ECO:0000313" key="1">
    <source>
        <dbReference type="EMBL" id="VFK57080.1"/>
    </source>
</evidence>